<dbReference type="EMBL" id="CP012328">
    <property type="protein sequence ID" value="AKU79835.1"/>
    <property type="molecule type" value="Genomic_DNA"/>
</dbReference>
<dbReference type="STRING" id="216946.STURO_v1c05850"/>
<evidence type="ECO:0000313" key="2">
    <source>
        <dbReference type="Proteomes" id="UP000067243"/>
    </source>
</evidence>
<protein>
    <submittedName>
        <fullName evidence="1">Uncharacterized protein</fullName>
    </submittedName>
</protein>
<organism evidence="1 2">
    <name type="scientific">Spiroplasma turonicum</name>
    <dbReference type="NCBI Taxonomy" id="216946"/>
    <lineage>
        <taxon>Bacteria</taxon>
        <taxon>Bacillati</taxon>
        <taxon>Mycoplasmatota</taxon>
        <taxon>Mollicutes</taxon>
        <taxon>Entomoplasmatales</taxon>
        <taxon>Spiroplasmataceae</taxon>
        <taxon>Spiroplasma</taxon>
    </lineage>
</organism>
<gene>
    <name evidence="1" type="ORF">STURON_00589</name>
</gene>
<sequence length="193" mass="23308">MEIKWTKIKENTDSIVYSSEYFKLRILAIFLKESNSFEGCYIVNLKNINDNISKYHFYTTNYILFDNLWKMCIKPLNSIIDIKNETNLEEININIEKWFKNNLIIFKYNLDFLGQCHNSNIVEFYRSVQNGDDAMEAWTTSIKYKDNDFENFQKKYKLILNIINTIKYLMDIEIYNFIKNSKVYEVDTFFKID</sequence>
<accession>A0A0K1P6C8</accession>
<keyword evidence="2" id="KW-1185">Reference proteome</keyword>
<dbReference type="KEGG" id="stur:STURON_00589"/>
<reference evidence="1 2" key="1">
    <citation type="journal article" date="2015" name="Genome Announc.">
        <title>Complete Genome Sequence of Spiroplasma turonicum Strain Tab4cT, a Parasite of a Horse Fly, Haematopota sp. (Diptera: Tabanidae).</title>
        <authorList>
            <person name="Davis R.E."/>
            <person name="Shao J."/>
            <person name="Zhao Y."/>
            <person name="Gasparich G.E."/>
            <person name="Gaynor B.J."/>
            <person name="Donofrio N."/>
        </authorList>
    </citation>
    <scope>NUCLEOTIDE SEQUENCE [LARGE SCALE GENOMIC DNA]</scope>
    <source>
        <strain evidence="1 2">Tab4c</strain>
    </source>
</reference>
<name>A0A0K1P6C8_9MOLU</name>
<dbReference type="Proteomes" id="UP000067243">
    <property type="component" value="Chromosome"/>
</dbReference>
<proteinExistence type="predicted"/>
<dbReference type="AlphaFoldDB" id="A0A0K1P6C8"/>
<evidence type="ECO:0000313" key="1">
    <source>
        <dbReference type="EMBL" id="AKU79835.1"/>
    </source>
</evidence>
<dbReference type="PATRIC" id="fig|216946.3.peg.594"/>